<dbReference type="InterPro" id="IPR052746">
    <property type="entry name" value="MlaB_ABC_Transporter"/>
</dbReference>
<accession>A0A1K0GKS5</accession>
<name>A0A1K0GKS5_9ACTN</name>
<gene>
    <name evidence="2" type="ORF">BG844_18210</name>
</gene>
<keyword evidence="3" id="KW-1185">Reference proteome</keyword>
<dbReference type="AlphaFoldDB" id="A0A1K0GKS5"/>
<sequence length="124" mass="12732">MQASDPIAGLWVVADTAADGVLTLTMTGELSITTAETARTQLTALLERSPAPQARLDLSGLDFCDLAGLRLLLHVSAQTAAAGRAVRVSAASPAVDYLLTLTRTAPSLGYQPAAESPPDGTRSA</sequence>
<reference evidence="2 3" key="1">
    <citation type="submission" date="2016-09" db="EMBL/GenBank/DDBJ databases">
        <title>Couchioplanes caeruleus draft genome sequence.</title>
        <authorList>
            <person name="Sheehan J."/>
            <person name="Caffrey P."/>
        </authorList>
    </citation>
    <scope>NUCLEOTIDE SEQUENCE [LARGE SCALE GENOMIC DNA]</scope>
    <source>
        <strain evidence="2 3">DSM 43634</strain>
    </source>
</reference>
<dbReference type="Proteomes" id="UP000182486">
    <property type="component" value="Unassembled WGS sequence"/>
</dbReference>
<dbReference type="EMBL" id="MEIA01000190">
    <property type="protein sequence ID" value="OJF12886.1"/>
    <property type="molecule type" value="Genomic_DNA"/>
</dbReference>
<evidence type="ECO:0000259" key="1">
    <source>
        <dbReference type="PROSITE" id="PS50801"/>
    </source>
</evidence>
<dbReference type="Gene3D" id="3.30.750.24">
    <property type="entry name" value="STAS domain"/>
    <property type="match status" value="1"/>
</dbReference>
<feature type="domain" description="STAS" evidence="1">
    <location>
        <begin position="19"/>
        <end position="124"/>
    </location>
</feature>
<dbReference type="SUPFAM" id="SSF52091">
    <property type="entry name" value="SpoIIaa-like"/>
    <property type="match status" value="1"/>
</dbReference>
<dbReference type="InterPro" id="IPR036513">
    <property type="entry name" value="STAS_dom_sf"/>
</dbReference>
<evidence type="ECO:0000313" key="2">
    <source>
        <dbReference type="EMBL" id="OJF12886.1"/>
    </source>
</evidence>
<proteinExistence type="predicted"/>
<dbReference type="PROSITE" id="PS50801">
    <property type="entry name" value="STAS"/>
    <property type="match status" value="1"/>
</dbReference>
<dbReference type="PANTHER" id="PTHR35849:SF2">
    <property type="entry name" value="BLR2341 PROTEIN"/>
    <property type="match status" value="1"/>
</dbReference>
<comment type="caution">
    <text evidence="2">The sequence shown here is derived from an EMBL/GenBank/DDBJ whole genome shotgun (WGS) entry which is preliminary data.</text>
</comment>
<dbReference type="Pfam" id="PF13466">
    <property type="entry name" value="STAS_2"/>
    <property type="match status" value="1"/>
</dbReference>
<evidence type="ECO:0000313" key="3">
    <source>
        <dbReference type="Proteomes" id="UP000182486"/>
    </source>
</evidence>
<dbReference type="RefSeq" id="WP_071806530.1">
    <property type="nucleotide sequence ID" value="NZ_MEIA01000190.1"/>
</dbReference>
<dbReference type="InterPro" id="IPR002645">
    <property type="entry name" value="STAS_dom"/>
</dbReference>
<protein>
    <recommendedName>
        <fullName evidence="1">STAS domain-containing protein</fullName>
    </recommendedName>
</protein>
<dbReference type="InterPro" id="IPR058548">
    <property type="entry name" value="MlaB-like_STAS"/>
</dbReference>
<dbReference type="CDD" id="cd07043">
    <property type="entry name" value="STAS_anti-anti-sigma_factors"/>
    <property type="match status" value="1"/>
</dbReference>
<organism evidence="2 3">
    <name type="scientific">Couchioplanes caeruleus subsp. caeruleus</name>
    <dbReference type="NCBI Taxonomy" id="56427"/>
    <lineage>
        <taxon>Bacteria</taxon>
        <taxon>Bacillati</taxon>
        <taxon>Actinomycetota</taxon>
        <taxon>Actinomycetes</taxon>
        <taxon>Micromonosporales</taxon>
        <taxon>Micromonosporaceae</taxon>
        <taxon>Couchioplanes</taxon>
    </lineage>
</organism>
<dbReference type="PANTHER" id="PTHR35849">
    <property type="entry name" value="BLR2341 PROTEIN"/>
    <property type="match status" value="1"/>
</dbReference>